<feature type="chain" id="PRO_5042115849" evidence="9">
    <location>
        <begin position="22"/>
        <end position="280"/>
    </location>
</feature>
<evidence type="ECO:0000256" key="8">
    <source>
        <dbReference type="RuleBase" id="RU362088"/>
    </source>
</evidence>
<sequence>MRKFLTFFLLFLVALPYLVHGECTCEQEDEDHDKTTQALKLKIAAIASILVAGAIGVCILILGKTIPPLRPEKDIFFIIKAFAAGVILSTGFIHVLPDAFESLTSPCLKEHPWGEFPFTGLVAMVSAIGTLMVDAFANVYFNKSQADVVDEEKVGGYEDHLHVHTHAAHGHAHGSVISSGPSDLLRHRVISQVLELGIVVHSVIIGISLGASHSPTTIRPLVAALTFHQFFEGMGLGGCISQAQFKGRAIMIMAMQGYYDYGNVLLTYNPSRNRDWHRNF</sequence>
<dbReference type="AlphaFoldDB" id="A0AAD7LUP0"/>
<dbReference type="InterPro" id="IPR004698">
    <property type="entry name" value="Zn/Fe_permease_fun/pln"/>
</dbReference>
<evidence type="ECO:0000256" key="2">
    <source>
        <dbReference type="ARBA" id="ARBA00006939"/>
    </source>
</evidence>
<reference evidence="10" key="1">
    <citation type="journal article" date="2023" name="Science">
        <title>Elucidation of the pathway for biosynthesis of saponin adjuvants from the soapbark tree.</title>
        <authorList>
            <person name="Reed J."/>
            <person name="Orme A."/>
            <person name="El-Demerdash A."/>
            <person name="Owen C."/>
            <person name="Martin L.B.B."/>
            <person name="Misra R.C."/>
            <person name="Kikuchi S."/>
            <person name="Rejzek M."/>
            <person name="Martin A.C."/>
            <person name="Harkess A."/>
            <person name="Leebens-Mack J."/>
            <person name="Louveau T."/>
            <person name="Stephenson M.J."/>
            <person name="Osbourn A."/>
        </authorList>
    </citation>
    <scope>NUCLEOTIDE SEQUENCE</scope>
    <source>
        <strain evidence="10">S10</strain>
    </source>
</reference>
<feature type="transmembrane region" description="Helical" evidence="8">
    <location>
        <begin position="75"/>
        <end position="96"/>
    </location>
</feature>
<evidence type="ECO:0000256" key="4">
    <source>
        <dbReference type="ARBA" id="ARBA00022692"/>
    </source>
</evidence>
<dbReference type="EMBL" id="JARAOO010000006">
    <property type="protein sequence ID" value="KAJ7964614.1"/>
    <property type="molecule type" value="Genomic_DNA"/>
</dbReference>
<evidence type="ECO:0000313" key="11">
    <source>
        <dbReference type="Proteomes" id="UP001163823"/>
    </source>
</evidence>
<dbReference type="GO" id="GO:0005886">
    <property type="term" value="C:plasma membrane"/>
    <property type="evidence" value="ECO:0007669"/>
    <property type="project" value="TreeGrafter"/>
</dbReference>
<dbReference type="Pfam" id="PF02535">
    <property type="entry name" value="Zip"/>
    <property type="match status" value="1"/>
</dbReference>
<feature type="transmembrane region" description="Helical" evidence="8">
    <location>
        <begin position="45"/>
        <end position="63"/>
    </location>
</feature>
<evidence type="ECO:0000256" key="7">
    <source>
        <dbReference type="ARBA" id="ARBA00023136"/>
    </source>
</evidence>
<dbReference type="GO" id="GO:0005385">
    <property type="term" value="F:zinc ion transmembrane transporter activity"/>
    <property type="evidence" value="ECO:0007669"/>
    <property type="project" value="InterPro"/>
</dbReference>
<evidence type="ECO:0000256" key="5">
    <source>
        <dbReference type="ARBA" id="ARBA00022989"/>
    </source>
</evidence>
<dbReference type="InterPro" id="IPR003689">
    <property type="entry name" value="ZIP"/>
</dbReference>
<keyword evidence="11" id="KW-1185">Reference proteome</keyword>
<keyword evidence="7 8" id="KW-0472">Membrane</keyword>
<keyword evidence="5 8" id="KW-1133">Transmembrane helix</keyword>
<comment type="caution">
    <text evidence="10">The sequence shown here is derived from an EMBL/GenBank/DDBJ whole genome shotgun (WGS) entry which is preliminary data.</text>
</comment>
<accession>A0AAD7LUP0</accession>
<proteinExistence type="inferred from homology"/>
<gene>
    <name evidence="10" type="ORF">O6P43_014401</name>
</gene>
<keyword evidence="4 8" id="KW-0812">Transmembrane</keyword>
<dbReference type="Proteomes" id="UP001163823">
    <property type="component" value="Chromosome 6"/>
</dbReference>
<comment type="subcellular location">
    <subcellularLocation>
        <location evidence="1 8">Membrane</location>
        <topology evidence="1 8">Multi-pass membrane protein</topology>
    </subcellularLocation>
</comment>
<keyword evidence="6 8" id="KW-0406">Ion transport</keyword>
<keyword evidence="9" id="KW-0732">Signal</keyword>
<evidence type="ECO:0000256" key="1">
    <source>
        <dbReference type="ARBA" id="ARBA00004141"/>
    </source>
</evidence>
<feature type="signal peptide" evidence="9">
    <location>
        <begin position="1"/>
        <end position="21"/>
    </location>
</feature>
<evidence type="ECO:0000256" key="6">
    <source>
        <dbReference type="ARBA" id="ARBA00023065"/>
    </source>
</evidence>
<dbReference type="PANTHER" id="PTHR11040">
    <property type="entry name" value="ZINC/IRON TRANSPORTER"/>
    <property type="match status" value="1"/>
</dbReference>
<comment type="caution">
    <text evidence="8">Lacks conserved residue(s) required for the propagation of feature annotation.</text>
</comment>
<protein>
    <submittedName>
        <fullName evidence="10">Zinc transporter protein</fullName>
    </submittedName>
</protein>
<keyword evidence="3 8" id="KW-0813">Transport</keyword>
<evidence type="ECO:0000256" key="9">
    <source>
        <dbReference type="SAM" id="SignalP"/>
    </source>
</evidence>
<evidence type="ECO:0000256" key="3">
    <source>
        <dbReference type="ARBA" id="ARBA00022448"/>
    </source>
</evidence>
<feature type="transmembrane region" description="Helical" evidence="8">
    <location>
        <begin position="116"/>
        <end position="137"/>
    </location>
</feature>
<dbReference type="NCBIfam" id="TIGR00820">
    <property type="entry name" value="zip"/>
    <property type="match status" value="1"/>
</dbReference>
<name>A0AAD7LUP0_QUISA</name>
<dbReference type="PANTHER" id="PTHR11040:SF35">
    <property type="entry name" value="ZINC TRANSPORTER 5"/>
    <property type="match status" value="1"/>
</dbReference>
<organism evidence="10 11">
    <name type="scientific">Quillaja saponaria</name>
    <name type="common">Soap bark tree</name>
    <dbReference type="NCBI Taxonomy" id="32244"/>
    <lineage>
        <taxon>Eukaryota</taxon>
        <taxon>Viridiplantae</taxon>
        <taxon>Streptophyta</taxon>
        <taxon>Embryophyta</taxon>
        <taxon>Tracheophyta</taxon>
        <taxon>Spermatophyta</taxon>
        <taxon>Magnoliopsida</taxon>
        <taxon>eudicotyledons</taxon>
        <taxon>Gunneridae</taxon>
        <taxon>Pentapetalae</taxon>
        <taxon>rosids</taxon>
        <taxon>fabids</taxon>
        <taxon>Fabales</taxon>
        <taxon>Quillajaceae</taxon>
        <taxon>Quillaja</taxon>
    </lineage>
</organism>
<evidence type="ECO:0000313" key="10">
    <source>
        <dbReference type="EMBL" id="KAJ7964614.1"/>
    </source>
</evidence>
<dbReference type="KEGG" id="qsa:O6P43_014401"/>
<comment type="similarity">
    <text evidence="2 8">Belongs to the ZIP transporter (TC 2.A.5) family.</text>
</comment>